<keyword evidence="8 9" id="KW-0413">Isomerase</keyword>
<dbReference type="InterPro" id="IPR013785">
    <property type="entry name" value="Aldolase_TIM"/>
</dbReference>
<evidence type="ECO:0000313" key="11">
    <source>
        <dbReference type="EMBL" id="MFB5189375.1"/>
    </source>
</evidence>
<accession>A0ABV5AC18</accession>
<dbReference type="PANTHER" id="PTHR42894">
    <property type="entry name" value="N-(5'-PHOSPHORIBOSYL)ANTHRANILATE ISOMERASE"/>
    <property type="match status" value="1"/>
</dbReference>
<comment type="caution">
    <text evidence="11">The sequence shown here is derived from an EMBL/GenBank/DDBJ whole genome shotgun (WGS) entry which is preliminary data.</text>
</comment>
<evidence type="ECO:0000256" key="6">
    <source>
        <dbReference type="ARBA" id="ARBA00022822"/>
    </source>
</evidence>
<dbReference type="CDD" id="cd00405">
    <property type="entry name" value="PRAI"/>
    <property type="match status" value="1"/>
</dbReference>
<dbReference type="RefSeq" id="WP_275476735.1">
    <property type="nucleotide sequence ID" value="NZ_CP162940.1"/>
</dbReference>
<keyword evidence="6 9" id="KW-0822">Tryptophan biosynthesis</keyword>
<comment type="catalytic activity">
    <reaction evidence="1 9">
        <text>N-(5-phospho-beta-D-ribosyl)anthranilate = 1-(2-carboxyphenylamino)-1-deoxy-D-ribulose 5-phosphate</text>
        <dbReference type="Rhea" id="RHEA:21540"/>
        <dbReference type="ChEBI" id="CHEBI:18277"/>
        <dbReference type="ChEBI" id="CHEBI:58613"/>
        <dbReference type="EC" id="5.3.1.24"/>
    </reaction>
</comment>
<dbReference type="Gene3D" id="3.20.20.70">
    <property type="entry name" value="Aldolase class I"/>
    <property type="match status" value="1"/>
</dbReference>
<evidence type="ECO:0000256" key="4">
    <source>
        <dbReference type="ARBA" id="ARBA00022272"/>
    </source>
</evidence>
<evidence type="ECO:0000256" key="7">
    <source>
        <dbReference type="ARBA" id="ARBA00023141"/>
    </source>
</evidence>
<proteinExistence type="inferred from homology"/>
<dbReference type="EC" id="5.3.1.24" evidence="3 9"/>
<feature type="domain" description="N-(5'phosphoribosyl) anthranilate isomerase (PRAI)" evidence="10">
    <location>
        <begin position="8"/>
        <end position="216"/>
    </location>
</feature>
<dbReference type="Proteomes" id="UP001579974">
    <property type="component" value="Unassembled WGS sequence"/>
</dbReference>
<dbReference type="InterPro" id="IPR001240">
    <property type="entry name" value="PRAI_dom"/>
</dbReference>
<evidence type="ECO:0000256" key="9">
    <source>
        <dbReference type="HAMAP-Rule" id="MF_00135"/>
    </source>
</evidence>
<name>A0ABV5AC18_9BACL</name>
<dbReference type="InterPro" id="IPR044643">
    <property type="entry name" value="TrpF_fam"/>
</dbReference>
<keyword evidence="5 9" id="KW-0028">Amino-acid biosynthesis</keyword>
<evidence type="ECO:0000256" key="1">
    <source>
        <dbReference type="ARBA" id="ARBA00001164"/>
    </source>
</evidence>
<comment type="pathway">
    <text evidence="2 9">Amino-acid biosynthesis; L-tryptophan biosynthesis; L-tryptophan from chorismate: step 3/5.</text>
</comment>
<gene>
    <name evidence="9" type="primary">trpF</name>
    <name evidence="11" type="ORF">KKP3000_002382</name>
</gene>
<dbReference type="SUPFAM" id="SSF51366">
    <property type="entry name" value="Ribulose-phoshate binding barrel"/>
    <property type="match status" value="1"/>
</dbReference>
<comment type="similarity">
    <text evidence="9">Belongs to the TrpF family.</text>
</comment>
<dbReference type="GO" id="GO:0016853">
    <property type="term" value="F:isomerase activity"/>
    <property type="evidence" value="ECO:0007669"/>
    <property type="project" value="UniProtKB-KW"/>
</dbReference>
<evidence type="ECO:0000256" key="2">
    <source>
        <dbReference type="ARBA" id="ARBA00004664"/>
    </source>
</evidence>
<organism evidence="11 12">
    <name type="scientific">Alicyclobacillus fastidiosus</name>
    <dbReference type="NCBI Taxonomy" id="392011"/>
    <lineage>
        <taxon>Bacteria</taxon>
        <taxon>Bacillati</taxon>
        <taxon>Bacillota</taxon>
        <taxon>Bacilli</taxon>
        <taxon>Bacillales</taxon>
        <taxon>Alicyclobacillaceae</taxon>
        <taxon>Alicyclobacillus</taxon>
    </lineage>
</organism>
<evidence type="ECO:0000313" key="12">
    <source>
        <dbReference type="Proteomes" id="UP001579974"/>
    </source>
</evidence>
<keyword evidence="7 9" id="KW-0057">Aromatic amino acid biosynthesis</keyword>
<dbReference type="InterPro" id="IPR011060">
    <property type="entry name" value="RibuloseP-bd_barrel"/>
</dbReference>
<evidence type="ECO:0000256" key="3">
    <source>
        <dbReference type="ARBA" id="ARBA00012572"/>
    </source>
</evidence>
<protein>
    <recommendedName>
        <fullName evidence="4 9">N-(5'-phosphoribosyl)anthranilate isomerase</fullName>
        <shortName evidence="9">PRAI</shortName>
        <ecNumber evidence="3 9">5.3.1.24</ecNumber>
    </recommendedName>
</protein>
<dbReference type="EMBL" id="JBDXSU010000002">
    <property type="protein sequence ID" value="MFB5189375.1"/>
    <property type="molecule type" value="Genomic_DNA"/>
</dbReference>
<keyword evidence="12" id="KW-1185">Reference proteome</keyword>
<dbReference type="HAMAP" id="MF_00135">
    <property type="entry name" value="PRAI"/>
    <property type="match status" value="1"/>
</dbReference>
<reference evidence="11 12" key="1">
    <citation type="journal article" date="2024" name="Int. J. Mol. Sci.">
        <title>Exploration of Alicyclobacillus spp. Genome in Search of Antibiotic Resistance.</title>
        <authorList>
            <person name="Bucka-Kolendo J."/>
            <person name="Kiousi D.E."/>
            <person name="Dekowska A."/>
            <person name="Mikolajczuk-Szczyrba A."/>
            <person name="Karadedos D.M."/>
            <person name="Michael P."/>
            <person name="Galanis A."/>
            <person name="Sokolowska B."/>
        </authorList>
    </citation>
    <scope>NUCLEOTIDE SEQUENCE [LARGE SCALE GENOMIC DNA]</scope>
    <source>
        <strain evidence="11 12">KKP 3000</strain>
    </source>
</reference>
<sequence length="249" mass="26384">MSAPEVQVKICGLQPDDDLSFTEHPRVSYVGFVFVEASKRFVHPSSAIRATARLAADTKAVGVFANATIDEMASTVALAGLDVAQLHGEESPEVCRALRQRGVKVWKAIQVPSEGLSLDAVRQDVHRYAACTDAILLDAKPPIGASVTGGHGQSFDWAVLEQIAHDIAGHPWFVAGGIRPDNVDSLLSLCQPTGIDVSSGVERGGRKNSALIESLLTSVQHALTASSETITCGEVDRVFPISCTGGEDR</sequence>
<dbReference type="PANTHER" id="PTHR42894:SF1">
    <property type="entry name" value="N-(5'-PHOSPHORIBOSYL)ANTHRANILATE ISOMERASE"/>
    <property type="match status" value="1"/>
</dbReference>
<dbReference type="Pfam" id="PF00697">
    <property type="entry name" value="PRAI"/>
    <property type="match status" value="1"/>
</dbReference>
<evidence type="ECO:0000256" key="8">
    <source>
        <dbReference type="ARBA" id="ARBA00023235"/>
    </source>
</evidence>
<evidence type="ECO:0000259" key="10">
    <source>
        <dbReference type="Pfam" id="PF00697"/>
    </source>
</evidence>
<evidence type="ECO:0000256" key="5">
    <source>
        <dbReference type="ARBA" id="ARBA00022605"/>
    </source>
</evidence>